<sequence length="174" mass="20212">MDKHELPYIQDMFQSIAHRYDLLNRTLSLRQDIMWRDKLVQALNLNDHQMVLDVASGTGDIALAIRKQYSTAKIHCVDFSANMLGLAQQKIRAANTPFIYTVCADAFDLPYPETCFNAVTMSFGIRNVMNKQKLLKTLFRYIVPGGQILILELTLPELHFLQQLYLLYFKKFYQ</sequence>
<keyword evidence="5" id="KW-0830">Ubiquinone</keyword>
<dbReference type="GO" id="GO:0008168">
    <property type="term" value="F:methyltransferase activity"/>
    <property type="evidence" value="ECO:0007669"/>
    <property type="project" value="UniProtKB-KW"/>
</dbReference>
<dbReference type="EMBL" id="ATBP01000051">
    <property type="protein sequence ID" value="ETR73559.1"/>
    <property type="molecule type" value="Genomic_DNA"/>
</dbReference>
<evidence type="ECO:0000256" key="2">
    <source>
        <dbReference type="ARBA" id="ARBA00022603"/>
    </source>
</evidence>
<dbReference type="InterPro" id="IPR023576">
    <property type="entry name" value="UbiE/COQ5_MeTrFase_CS"/>
</dbReference>
<dbReference type="SUPFAM" id="SSF53335">
    <property type="entry name" value="S-adenosyl-L-methionine-dependent methyltransferases"/>
    <property type="match status" value="1"/>
</dbReference>
<dbReference type="GO" id="GO:0032259">
    <property type="term" value="P:methylation"/>
    <property type="evidence" value="ECO:0007669"/>
    <property type="project" value="UniProtKB-KW"/>
</dbReference>
<evidence type="ECO:0000313" key="5">
    <source>
        <dbReference type="EMBL" id="ETR73559.1"/>
    </source>
</evidence>
<dbReference type="PANTHER" id="PTHR43591">
    <property type="entry name" value="METHYLTRANSFERASE"/>
    <property type="match status" value="1"/>
</dbReference>
<dbReference type="PROSITE" id="PS01183">
    <property type="entry name" value="UBIE_1"/>
    <property type="match status" value="1"/>
</dbReference>
<dbReference type="PROSITE" id="PS51608">
    <property type="entry name" value="SAM_MT_UBIE"/>
    <property type="match status" value="1"/>
</dbReference>
<name>A0A1V1PF71_9BACT</name>
<dbReference type="InterPro" id="IPR029063">
    <property type="entry name" value="SAM-dependent_MTases_sf"/>
</dbReference>
<dbReference type="NCBIfam" id="TIGR01934">
    <property type="entry name" value="MenG_MenH_UbiE"/>
    <property type="match status" value="1"/>
</dbReference>
<dbReference type="Pfam" id="PF01209">
    <property type="entry name" value="Ubie_methyltran"/>
    <property type="match status" value="1"/>
</dbReference>
<comment type="caution">
    <text evidence="5">The sequence shown here is derived from an EMBL/GenBank/DDBJ whole genome shotgun (WGS) entry which is preliminary data.</text>
</comment>
<keyword evidence="1" id="KW-0474">Menaquinone biosynthesis</keyword>
<dbReference type="Gene3D" id="3.40.50.150">
    <property type="entry name" value="Vaccinia Virus protein VP39"/>
    <property type="match status" value="1"/>
</dbReference>
<dbReference type="CDD" id="cd02440">
    <property type="entry name" value="AdoMet_MTases"/>
    <property type="match status" value="1"/>
</dbReference>
<dbReference type="AlphaFoldDB" id="A0A1V1PF71"/>
<dbReference type="Proteomes" id="UP000189670">
    <property type="component" value="Unassembled WGS sequence"/>
</dbReference>
<dbReference type="InterPro" id="IPR004033">
    <property type="entry name" value="UbiE/COQ5_MeTrFase"/>
</dbReference>
<keyword evidence="4" id="KW-0949">S-adenosyl-L-methionine</keyword>
<protein>
    <submittedName>
        <fullName evidence="5">Ubiquinone/menaquinone biosynthesis methyltransferase</fullName>
    </submittedName>
</protein>
<keyword evidence="3 5" id="KW-0808">Transferase</keyword>
<dbReference type="PANTHER" id="PTHR43591:SF24">
    <property type="entry name" value="2-METHOXY-6-POLYPRENYL-1,4-BENZOQUINOL METHYLASE, MITOCHONDRIAL"/>
    <property type="match status" value="1"/>
</dbReference>
<evidence type="ECO:0000256" key="1">
    <source>
        <dbReference type="ARBA" id="ARBA00022428"/>
    </source>
</evidence>
<organism evidence="5 6">
    <name type="scientific">Candidatus Magnetoglobus multicellularis str. Araruama</name>
    <dbReference type="NCBI Taxonomy" id="890399"/>
    <lineage>
        <taxon>Bacteria</taxon>
        <taxon>Pseudomonadati</taxon>
        <taxon>Thermodesulfobacteriota</taxon>
        <taxon>Desulfobacteria</taxon>
        <taxon>Desulfobacterales</taxon>
        <taxon>Desulfobacteraceae</taxon>
        <taxon>Candidatus Magnetoglobus</taxon>
    </lineage>
</organism>
<gene>
    <name evidence="5" type="primary">ubiE</name>
    <name evidence="5" type="ORF">OMM_06852</name>
</gene>
<dbReference type="GO" id="GO:0009234">
    <property type="term" value="P:menaquinone biosynthetic process"/>
    <property type="evidence" value="ECO:0007669"/>
    <property type="project" value="UniProtKB-KW"/>
</dbReference>
<reference evidence="6" key="1">
    <citation type="submission" date="2012-11" db="EMBL/GenBank/DDBJ databases">
        <authorList>
            <person name="Lucero-Rivera Y.E."/>
            <person name="Tovar-Ramirez D."/>
        </authorList>
    </citation>
    <scope>NUCLEOTIDE SEQUENCE [LARGE SCALE GENOMIC DNA]</scope>
    <source>
        <strain evidence="6">Araruama</strain>
    </source>
</reference>
<proteinExistence type="predicted"/>
<evidence type="ECO:0000313" key="6">
    <source>
        <dbReference type="Proteomes" id="UP000189670"/>
    </source>
</evidence>
<evidence type="ECO:0000256" key="3">
    <source>
        <dbReference type="ARBA" id="ARBA00022679"/>
    </source>
</evidence>
<keyword evidence="2 5" id="KW-0489">Methyltransferase</keyword>
<accession>A0A1V1PF71</accession>
<evidence type="ECO:0000256" key="4">
    <source>
        <dbReference type="ARBA" id="ARBA00022691"/>
    </source>
</evidence>